<dbReference type="Pfam" id="PF12728">
    <property type="entry name" value="HTH_17"/>
    <property type="match status" value="1"/>
</dbReference>
<dbReference type="AlphaFoldDB" id="A0A4Q0S593"/>
<name>A0A4Q0S593_9BRAD</name>
<feature type="domain" description="Helix-turn-helix" evidence="1">
    <location>
        <begin position="8"/>
        <end position="53"/>
    </location>
</feature>
<evidence type="ECO:0000313" key="3">
    <source>
        <dbReference type="Proteomes" id="UP000289546"/>
    </source>
</evidence>
<dbReference type="OrthoDB" id="7068969at2"/>
<dbReference type="RefSeq" id="WP_128919040.1">
    <property type="nucleotide sequence ID" value="NZ_LBJC01000079.1"/>
</dbReference>
<dbReference type="InterPro" id="IPR041657">
    <property type="entry name" value="HTH_17"/>
</dbReference>
<gene>
    <name evidence="2" type="ORF">XH99_16695</name>
</gene>
<keyword evidence="3" id="KW-1185">Reference proteome</keyword>
<sequence>MDAHLSEKALARRLSISHRTLQRWRQEGIGPGYLKIGHRVVYPLDMVEAWEKSCSKSRSFS</sequence>
<comment type="caution">
    <text evidence="2">The sequence shown here is derived from an EMBL/GenBank/DDBJ whole genome shotgun (WGS) entry which is preliminary data.</text>
</comment>
<evidence type="ECO:0000259" key="1">
    <source>
        <dbReference type="Pfam" id="PF12728"/>
    </source>
</evidence>
<dbReference type="Gene3D" id="1.10.10.10">
    <property type="entry name" value="Winged helix-like DNA-binding domain superfamily/Winged helix DNA-binding domain"/>
    <property type="match status" value="1"/>
</dbReference>
<dbReference type="Proteomes" id="UP000289546">
    <property type="component" value="Unassembled WGS sequence"/>
</dbReference>
<accession>A0A4Q0S593</accession>
<dbReference type="InterPro" id="IPR009061">
    <property type="entry name" value="DNA-bd_dom_put_sf"/>
</dbReference>
<proteinExistence type="predicted"/>
<dbReference type="SUPFAM" id="SSF46955">
    <property type="entry name" value="Putative DNA-binding domain"/>
    <property type="match status" value="1"/>
</dbReference>
<evidence type="ECO:0000313" key="2">
    <source>
        <dbReference type="EMBL" id="RXH27075.1"/>
    </source>
</evidence>
<organism evidence="2 3">
    <name type="scientific">Bradyrhizobium nanningense</name>
    <dbReference type="NCBI Taxonomy" id="1325118"/>
    <lineage>
        <taxon>Bacteria</taxon>
        <taxon>Pseudomonadati</taxon>
        <taxon>Pseudomonadota</taxon>
        <taxon>Alphaproteobacteria</taxon>
        <taxon>Hyphomicrobiales</taxon>
        <taxon>Nitrobacteraceae</taxon>
        <taxon>Bradyrhizobium</taxon>
    </lineage>
</organism>
<dbReference type="EMBL" id="LBJQ01000078">
    <property type="protein sequence ID" value="RXH27075.1"/>
    <property type="molecule type" value="Genomic_DNA"/>
</dbReference>
<protein>
    <recommendedName>
        <fullName evidence="1">Helix-turn-helix domain-containing protein</fullName>
    </recommendedName>
</protein>
<reference evidence="2 3" key="1">
    <citation type="submission" date="2015-04" db="EMBL/GenBank/DDBJ databases">
        <title>Comparative genomics of rhizobia nodulating Arachis hypogaea in China.</title>
        <authorList>
            <person name="Li Y."/>
        </authorList>
    </citation>
    <scope>NUCLEOTIDE SEQUENCE [LARGE SCALE GENOMIC DNA]</scope>
    <source>
        <strain evidence="2 3">CCBAU 51757</strain>
    </source>
</reference>
<dbReference type="InterPro" id="IPR036388">
    <property type="entry name" value="WH-like_DNA-bd_sf"/>
</dbReference>